<dbReference type="PANTHER" id="PTHR43064">
    <property type="entry name" value="PHOSPHORIBOSYLAMINOIMIDAZOLE CARBOXYLASE-RELATED"/>
    <property type="match status" value="1"/>
</dbReference>
<reference evidence="3" key="1">
    <citation type="journal article" date="2013" name="Genome Announc.">
        <title>First genome sequence of a syntrophic acetate-oxidizing bacterium, Tepidanaerobacter acetatoxydans strain Re1.</title>
        <authorList>
            <person name="Manzoor S."/>
            <person name="Bongcam-Rudloff E."/>
            <person name="Schnurer A."/>
            <person name="Muller B."/>
        </authorList>
    </citation>
    <scope>NUCLEOTIDE SEQUENCE [LARGE SCALE GENOMIC DNA]</scope>
    <source>
        <strain evidence="3">Re1</strain>
    </source>
</reference>
<protein>
    <recommendedName>
        <fullName evidence="1">PurE domain-containing protein</fullName>
    </recommendedName>
</protein>
<dbReference type="AlphaFoldDB" id="F4LWV1"/>
<dbReference type="KEGG" id="tep:TepRe1_1687"/>
<organism evidence="2 3">
    <name type="scientific">Tepidanaerobacter acetatoxydans (strain DSM 21804 / JCM 16047 / Re1)</name>
    <dbReference type="NCBI Taxonomy" id="1209989"/>
    <lineage>
        <taxon>Bacteria</taxon>
        <taxon>Bacillati</taxon>
        <taxon>Bacillota</taxon>
        <taxon>Clostridia</taxon>
        <taxon>Thermosediminibacterales</taxon>
        <taxon>Tepidanaerobacteraceae</taxon>
        <taxon>Tepidanaerobacter</taxon>
    </lineage>
</organism>
<dbReference type="OrthoDB" id="9782511at2"/>
<dbReference type="NCBIfam" id="NF033503">
    <property type="entry name" value="LarB"/>
    <property type="match status" value="1"/>
</dbReference>
<sequence>MEKLRGLLEKLQAGDVTVDDVLKELKNLPYENLEFARIDNHRSLRRGVPEVIYCQGKTTTQVVEITRHMLKSGNNVMGTRADLKTFHEVQLIAPDAKYYEPARIFAVQQEEVLKNEGIIAVVTAGTSDIPVAEEAAVTAELFGNPVERLYDVGVAGIHRLLMNMKVIQSARVIIVVAGMEGALASVVGGLVDKPVVAVPTSIGYGANFHGLSALLAMLNSCAGGVSVVNIDNGFGAAYVAHQINRLGEKGE</sequence>
<accession>L0S480</accession>
<dbReference type="RefSeq" id="WP_013778745.1">
    <property type="nucleotide sequence ID" value="NC_015519.1"/>
</dbReference>
<dbReference type="Pfam" id="PF00731">
    <property type="entry name" value="AIRC"/>
    <property type="match status" value="1"/>
</dbReference>
<dbReference type="EMBL" id="HF563609">
    <property type="protein sequence ID" value="CCP26617.1"/>
    <property type="molecule type" value="Genomic_DNA"/>
</dbReference>
<dbReference type="SMART" id="SM01001">
    <property type="entry name" value="AIRC"/>
    <property type="match status" value="1"/>
</dbReference>
<evidence type="ECO:0000259" key="1">
    <source>
        <dbReference type="SMART" id="SM01001"/>
    </source>
</evidence>
<dbReference type="SUPFAM" id="SSF52255">
    <property type="entry name" value="N5-CAIR mutase (phosphoribosylaminoimidazole carboxylase, PurE)"/>
    <property type="match status" value="1"/>
</dbReference>
<dbReference type="Gene3D" id="3.40.50.1970">
    <property type="match status" value="1"/>
</dbReference>
<dbReference type="STRING" id="1209989.TepRe1_1687"/>
<dbReference type="eggNOG" id="COG1691">
    <property type="taxonomic scope" value="Bacteria"/>
</dbReference>
<dbReference type="HOGENOM" id="CLU_065705_0_0_9"/>
<evidence type="ECO:0000313" key="3">
    <source>
        <dbReference type="Proteomes" id="UP000010802"/>
    </source>
</evidence>
<dbReference type="PATRIC" id="fig|1209989.3.peg.2096"/>
<dbReference type="GO" id="GO:0016787">
    <property type="term" value="F:hydrolase activity"/>
    <property type="evidence" value="ECO:0007669"/>
    <property type="project" value="InterPro"/>
</dbReference>
<dbReference type="Proteomes" id="UP000010802">
    <property type="component" value="Chromosome"/>
</dbReference>
<gene>
    <name evidence="2" type="ordered locus">TEPIRE1_1819</name>
</gene>
<dbReference type="PANTHER" id="PTHR43064:SF1">
    <property type="entry name" value="SLL1489 PROTEIN"/>
    <property type="match status" value="1"/>
</dbReference>
<dbReference type="KEGG" id="tae:TepiRe1_1819"/>
<name>F4LWV1_TEPAE</name>
<keyword evidence="3" id="KW-1185">Reference proteome</keyword>
<dbReference type="InterPro" id="IPR039476">
    <property type="entry name" value="P2CMN_synthase_LarB"/>
</dbReference>
<accession>F4LWV1</accession>
<feature type="domain" description="PurE" evidence="1">
    <location>
        <begin position="117"/>
        <end position="249"/>
    </location>
</feature>
<proteinExistence type="predicted"/>
<evidence type="ECO:0000313" key="2">
    <source>
        <dbReference type="EMBL" id="CCP26617.1"/>
    </source>
</evidence>
<dbReference type="GO" id="GO:0006189">
    <property type="term" value="P:'de novo' IMP biosynthetic process"/>
    <property type="evidence" value="ECO:0007669"/>
    <property type="project" value="InterPro"/>
</dbReference>
<dbReference type="InterPro" id="IPR000031">
    <property type="entry name" value="PurE_dom"/>
</dbReference>